<proteinExistence type="predicted"/>
<protein>
    <submittedName>
        <fullName evidence="1">DUF2716 domain-containing protein</fullName>
    </submittedName>
</protein>
<reference evidence="1 2" key="1">
    <citation type="submission" date="2022-11" db="EMBL/GenBank/DDBJ databases">
        <title>Minimal conservation of predation-associated metabolite biosynthetic gene clusters underscores biosynthetic potential of Myxococcota including descriptions for ten novel species: Archangium lansinium sp. nov., Myxococcus landrumus sp. nov., Nannocystis bai.</title>
        <authorList>
            <person name="Ahearne A."/>
            <person name="Stevens C."/>
            <person name="Phillips K."/>
        </authorList>
    </citation>
    <scope>NUCLEOTIDE SEQUENCE [LARGE SCALE GENOMIC DNA]</scope>
    <source>
        <strain evidence="1 2">MIWBW</strain>
    </source>
</reference>
<sequence>MNAWVRLEFDDPRVEPARAVLAREESAGVRYRIPADFSPYDAVMADEILELQERVLGAFRTLVPPGERLAVIDPEDHHPPLLFDPHVPFEKGASREALWGYKLYVEPAWTVGLLPDGDSWCFVGPDFTWEARYLVTRPSELVIRGSRLLSTIDLESLRLLKRFEREES</sequence>
<evidence type="ECO:0000313" key="1">
    <source>
        <dbReference type="EMBL" id="MCY1079212.1"/>
    </source>
</evidence>
<comment type="caution">
    <text evidence="1">The sequence shown here is derived from an EMBL/GenBank/DDBJ whole genome shotgun (WGS) entry which is preliminary data.</text>
</comment>
<organism evidence="1 2">
    <name type="scientific">Archangium lansingense</name>
    <dbReference type="NCBI Taxonomy" id="2995310"/>
    <lineage>
        <taxon>Bacteria</taxon>
        <taxon>Pseudomonadati</taxon>
        <taxon>Myxococcota</taxon>
        <taxon>Myxococcia</taxon>
        <taxon>Myxococcales</taxon>
        <taxon>Cystobacterineae</taxon>
        <taxon>Archangiaceae</taxon>
        <taxon>Archangium</taxon>
    </lineage>
</organism>
<evidence type="ECO:0000313" key="2">
    <source>
        <dbReference type="Proteomes" id="UP001207654"/>
    </source>
</evidence>
<accession>A0ABT4AC26</accession>
<gene>
    <name evidence="1" type="ORF">OV287_32600</name>
</gene>
<dbReference type="Proteomes" id="UP001207654">
    <property type="component" value="Unassembled WGS sequence"/>
</dbReference>
<dbReference type="EMBL" id="JAPNKA010000001">
    <property type="protein sequence ID" value="MCY1079212.1"/>
    <property type="molecule type" value="Genomic_DNA"/>
</dbReference>
<keyword evidence="2" id="KW-1185">Reference proteome</keyword>
<dbReference type="RefSeq" id="WP_267537945.1">
    <property type="nucleotide sequence ID" value="NZ_JAPNKA010000001.1"/>
</dbReference>
<name>A0ABT4AC26_9BACT</name>